<accession>A0ABQ6BZP2</accession>
<dbReference type="InterPro" id="IPR022061">
    <property type="entry name" value="DUF3617"/>
</dbReference>
<dbReference type="RefSeq" id="WP_018749380.1">
    <property type="nucleotide sequence ID" value="NZ_BAABUF010000023.1"/>
</dbReference>
<keyword evidence="1" id="KW-0732">Signal</keyword>
<evidence type="ECO:0000313" key="3">
    <source>
        <dbReference type="Proteomes" id="UP001156836"/>
    </source>
</evidence>
<protein>
    <recommendedName>
        <fullName evidence="4">DUF3617 family protein</fullName>
    </recommendedName>
</protein>
<keyword evidence="3" id="KW-1185">Reference proteome</keyword>
<sequence>MFRRFCLLALLPFAAHALDLPPLLPANGKWEVTTELTPEQQAAFQKAGPQALAQIKKSGANLDLKAGTLTGSMCVDEASFKAWQESQGLGKQCGDPRYTVSGNTLTTDIQCGEPDASTLHSVIVFNPARDAYTFENQFDSASVKRHVRGKGHRVGDC</sequence>
<evidence type="ECO:0000313" key="2">
    <source>
        <dbReference type="EMBL" id="GLS05373.1"/>
    </source>
</evidence>
<gene>
    <name evidence="2" type="ORF">GCM10007860_25250</name>
</gene>
<dbReference type="EMBL" id="BSOZ01000044">
    <property type="protein sequence ID" value="GLS05373.1"/>
    <property type="molecule type" value="Genomic_DNA"/>
</dbReference>
<feature type="signal peptide" evidence="1">
    <location>
        <begin position="1"/>
        <end position="17"/>
    </location>
</feature>
<name>A0ABQ6BZP2_9NEIS</name>
<evidence type="ECO:0008006" key="4">
    <source>
        <dbReference type="Google" id="ProtNLM"/>
    </source>
</evidence>
<dbReference type="Proteomes" id="UP001156836">
    <property type="component" value="Unassembled WGS sequence"/>
</dbReference>
<feature type="chain" id="PRO_5045237925" description="DUF3617 family protein" evidence="1">
    <location>
        <begin position="18"/>
        <end position="157"/>
    </location>
</feature>
<evidence type="ECO:0000256" key="1">
    <source>
        <dbReference type="SAM" id="SignalP"/>
    </source>
</evidence>
<proteinExistence type="predicted"/>
<dbReference type="Pfam" id="PF12276">
    <property type="entry name" value="DUF3617"/>
    <property type="match status" value="1"/>
</dbReference>
<organism evidence="2 3">
    <name type="scientific">Chitiniphilus shinanonensis</name>
    <dbReference type="NCBI Taxonomy" id="553088"/>
    <lineage>
        <taxon>Bacteria</taxon>
        <taxon>Pseudomonadati</taxon>
        <taxon>Pseudomonadota</taxon>
        <taxon>Betaproteobacteria</taxon>
        <taxon>Neisseriales</taxon>
        <taxon>Chitinibacteraceae</taxon>
        <taxon>Chitiniphilus</taxon>
    </lineage>
</organism>
<reference evidence="3" key="1">
    <citation type="journal article" date="2019" name="Int. J. Syst. Evol. Microbiol.">
        <title>The Global Catalogue of Microorganisms (GCM) 10K type strain sequencing project: providing services to taxonomists for standard genome sequencing and annotation.</title>
        <authorList>
            <consortium name="The Broad Institute Genomics Platform"/>
            <consortium name="The Broad Institute Genome Sequencing Center for Infectious Disease"/>
            <person name="Wu L."/>
            <person name="Ma J."/>
        </authorList>
    </citation>
    <scope>NUCLEOTIDE SEQUENCE [LARGE SCALE GENOMIC DNA]</scope>
    <source>
        <strain evidence="3">NBRC 104970</strain>
    </source>
</reference>
<comment type="caution">
    <text evidence="2">The sequence shown here is derived from an EMBL/GenBank/DDBJ whole genome shotgun (WGS) entry which is preliminary data.</text>
</comment>